<dbReference type="EMBL" id="LN681225">
    <property type="protein sequence ID" value="CEK09346.1"/>
    <property type="molecule type" value="Genomic_DNA"/>
</dbReference>
<dbReference type="Pfam" id="PF03466">
    <property type="entry name" value="LysR_substrate"/>
    <property type="match status" value="1"/>
</dbReference>
<dbReference type="AlphaFoldDB" id="A0A0A8UP88"/>
<sequence length="246" mass="27976">MLGLTLLRIDGRKAVLTEHGKHILNLSRQITRAIKKVEMAAQQLTSIYEPVLRLAVDEIFQATLLVDVLHQFATENQQTRLIVTQGLLSGPSELLLNGDAELAIVSKIPEGYLGEKLLDIQSVPYTHVDSPLHQKELALDDLLDEHFIIAQDSGTKNKRNEGWLGSQFHWKVSTIEMKIQCVARGIGFSWLPRQLVENRNLPIKQIRLEHNNVRTYPLYLVHHNPQEIGPAANQLMSLFSRHCHKR</sequence>
<keyword evidence="2" id="KW-0805">Transcription regulation</keyword>
<evidence type="ECO:0000256" key="1">
    <source>
        <dbReference type="ARBA" id="ARBA00009437"/>
    </source>
</evidence>
<dbReference type="GO" id="GO:0006355">
    <property type="term" value="P:regulation of DNA-templated transcription"/>
    <property type="evidence" value="ECO:0007669"/>
    <property type="project" value="TreeGrafter"/>
</dbReference>
<comment type="similarity">
    <text evidence="1">Belongs to the LysR transcriptional regulatory family.</text>
</comment>
<evidence type="ECO:0000313" key="6">
    <source>
        <dbReference type="Proteomes" id="UP000032803"/>
    </source>
</evidence>
<dbReference type="Gene3D" id="3.40.190.290">
    <property type="match status" value="1"/>
</dbReference>
<dbReference type="HOGENOM" id="CLU_039613_35_2_6"/>
<evidence type="ECO:0000256" key="2">
    <source>
        <dbReference type="ARBA" id="ARBA00023015"/>
    </source>
</evidence>
<protein>
    <recommendedName>
        <fullName evidence="4">LysR substrate-binding domain-containing protein</fullName>
    </recommendedName>
</protein>
<accession>A0A0A8UP88</accession>
<evidence type="ECO:0000259" key="4">
    <source>
        <dbReference type="Pfam" id="PF03466"/>
    </source>
</evidence>
<dbReference type="PANTHER" id="PTHR30126:SF88">
    <property type="entry name" value="TRANSCRIPTIONAL REGULATOR-RELATED"/>
    <property type="match status" value="1"/>
</dbReference>
<reference evidence="6" key="1">
    <citation type="submission" date="2014-09" db="EMBL/GenBank/DDBJ databases">
        <authorList>
            <person name="Gomez-Valero L."/>
        </authorList>
    </citation>
    <scope>NUCLEOTIDE SEQUENCE [LARGE SCALE GENOMIC DNA]</scope>
    <source>
        <strain evidence="6">ATCC35250</strain>
    </source>
</reference>
<feature type="domain" description="LysR substrate-binding" evidence="4">
    <location>
        <begin position="51"/>
        <end position="242"/>
    </location>
</feature>
<dbReference type="GO" id="GO:0000976">
    <property type="term" value="F:transcription cis-regulatory region binding"/>
    <property type="evidence" value="ECO:0007669"/>
    <property type="project" value="TreeGrafter"/>
</dbReference>
<dbReference type="SUPFAM" id="SSF53850">
    <property type="entry name" value="Periplasmic binding protein-like II"/>
    <property type="match status" value="1"/>
</dbReference>
<gene>
    <name evidence="5" type="ORF">LHA_0234</name>
</gene>
<evidence type="ECO:0000256" key="3">
    <source>
        <dbReference type="ARBA" id="ARBA00023163"/>
    </source>
</evidence>
<evidence type="ECO:0000313" key="5">
    <source>
        <dbReference type="EMBL" id="CEK09346.1"/>
    </source>
</evidence>
<name>A0A0A8UP88_LEGHA</name>
<dbReference type="KEGG" id="lha:LHA_0234"/>
<keyword evidence="3" id="KW-0804">Transcription</keyword>
<dbReference type="RefSeq" id="WP_231861959.1">
    <property type="nucleotide sequence ID" value="NZ_LN681225.1"/>
</dbReference>
<dbReference type="InterPro" id="IPR005119">
    <property type="entry name" value="LysR_subst-bd"/>
</dbReference>
<organism evidence="5 6">
    <name type="scientific">Legionella hackeliae</name>
    <dbReference type="NCBI Taxonomy" id="449"/>
    <lineage>
        <taxon>Bacteria</taxon>
        <taxon>Pseudomonadati</taxon>
        <taxon>Pseudomonadota</taxon>
        <taxon>Gammaproteobacteria</taxon>
        <taxon>Legionellales</taxon>
        <taxon>Legionellaceae</taxon>
        <taxon>Legionella</taxon>
    </lineage>
</organism>
<dbReference type="STRING" id="449.LHA_0234"/>
<dbReference type="PANTHER" id="PTHR30126">
    <property type="entry name" value="HTH-TYPE TRANSCRIPTIONAL REGULATOR"/>
    <property type="match status" value="1"/>
</dbReference>
<dbReference type="Proteomes" id="UP000032803">
    <property type="component" value="Chromosome I"/>
</dbReference>
<proteinExistence type="inferred from homology"/>
<keyword evidence="6" id="KW-1185">Reference proteome</keyword>
<dbReference type="PATRIC" id="fig|449.7.peg.937"/>
<dbReference type="CDD" id="cd05466">
    <property type="entry name" value="PBP2_LTTR_substrate"/>
    <property type="match status" value="1"/>
</dbReference>